<reference evidence="1 2" key="1">
    <citation type="submission" date="2024-04" db="EMBL/GenBank/DDBJ databases">
        <title>Isolation and characterization of novel acetogenic strains of the genera Terrisporobacter and Acetoanaerobium.</title>
        <authorList>
            <person name="Boeer T."/>
            <person name="Schueler M.A."/>
            <person name="Lueschen A."/>
            <person name="Eysell L."/>
            <person name="Droege J."/>
            <person name="Heinemann M."/>
            <person name="Engelhardt L."/>
            <person name="Basen M."/>
            <person name="Daniel R."/>
        </authorList>
    </citation>
    <scope>NUCLEOTIDE SEQUENCE [LARGE SCALE GENOMIC DNA]</scope>
    <source>
        <strain evidence="1 2">ELB</strain>
    </source>
</reference>
<organism evidence="1 2">
    <name type="scientific">Terrisporobacter petrolearius</name>
    <dbReference type="NCBI Taxonomy" id="1460447"/>
    <lineage>
        <taxon>Bacteria</taxon>
        <taxon>Bacillati</taxon>
        <taxon>Bacillota</taxon>
        <taxon>Clostridia</taxon>
        <taxon>Peptostreptococcales</taxon>
        <taxon>Peptostreptococcaceae</taxon>
        <taxon>Terrisporobacter</taxon>
    </lineage>
</organism>
<protein>
    <submittedName>
        <fullName evidence="1">Uncharacterized protein</fullName>
    </submittedName>
</protein>
<accession>A0ABZ3FJZ8</accession>
<name>A0ABZ3FJZ8_9FIRM</name>
<sequence>MGKFCDNISGGALELGESKDISLIINNRKYDAIISNANRKDRQITVGYY</sequence>
<evidence type="ECO:0000313" key="1">
    <source>
        <dbReference type="EMBL" id="XAM43004.1"/>
    </source>
</evidence>
<dbReference type="Proteomes" id="UP001477947">
    <property type="component" value="Chromosome"/>
</dbReference>
<gene>
    <name evidence="1" type="ORF">TPELB_33190</name>
</gene>
<dbReference type="EMBL" id="CP154622">
    <property type="protein sequence ID" value="XAM43004.1"/>
    <property type="molecule type" value="Genomic_DNA"/>
</dbReference>
<evidence type="ECO:0000313" key="2">
    <source>
        <dbReference type="Proteomes" id="UP001477947"/>
    </source>
</evidence>
<dbReference type="RefSeq" id="WP_343337933.1">
    <property type="nucleotide sequence ID" value="NZ_CP154622.1"/>
</dbReference>
<keyword evidence="2" id="KW-1185">Reference proteome</keyword>
<proteinExistence type="predicted"/>